<dbReference type="AlphaFoldDB" id="A0AAD3THS4"/>
<accession>A0AAD3THS4</accession>
<protein>
    <submittedName>
        <fullName evidence="1">Uncharacterized protein</fullName>
    </submittedName>
</protein>
<reference evidence="1" key="1">
    <citation type="submission" date="2023-05" db="EMBL/GenBank/DDBJ databases">
        <title>Nepenthes gracilis genome sequencing.</title>
        <authorList>
            <person name="Fukushima K."/>
        </authorList>
    </citation>
    <scope>NUCLEOTIDE SEQUENCE</scope>
    <source>
        <strain evidence="1">SING2019-196</strain>
    </source>
</reference>
<keyword evidence="2" id="KW-1185">Reference proteome</keyword>
<comment type="caution">
    <text evidence="1">The sequence shown here is derived from an EMBL/GenBank/DDBJ whole genome shotgun (WGS) entry which is preliminary data.</text>
</comment>
<evidence type="ECO:0000313" key="1">
    <source>
        <dbReference type="EMBL" id="GMH29012.1"/>
    </source>
</evidence>
<dbReference type="PROSITE" id="PS51257">
    <property type="entry name" value="PROKAR_LIPOPROTEIN"/>
    <property type="match status" value="1"/>
</dbReference>
<sequence length="144" mass="16370">MHVASRFVCRFDFADQLLNYDPALFGNLCMVCSCLEMRYECADVFPGALSGFRLLFAVSAGNAAGYCLFSSEGFEVVDFQPLRSLKLLGDHWVWLLLNYASVLMFLKPEALLLVCFVMLDHLLLMMFVTLGIVPRWWLLLLLIS</sequence>
<evidence type="ECO:0000313" key="2">
    <source>
        <dbReference type="Proteomes" id="UP001279734"/>
    </source>
</evidence>
<dbReference type="Proteomes" id="UP001279734">
    <property type="component" value="Unassembled WGS sequence"/>
</dbReference>
<proteinExistence type="predicted"/>
<dbReference type="EMBL" id="BSYO01000035">
    <property type="protein sequence ID" value="GMH29012.1"/>
    <property type="molecule type" value="Genomic_DNA"/>
</dbReference>
<name>A0AAD3THS4_NEPGR</name>
<organism evidence="1 2">
    <name type="scientific">Nepenthes gracilis</name>
    <name type="common">Slender pitcher plant</name>
    <dbReference type="NCBI Taxonomy" id="150966"/>
    <lineage>
        <taxon>Eukaryota</taxon>
        <taxon>Viridiplantae</taxon>
        <taxon>Streptophyta</taxon>
        <taxon>Embryophyta</taxon>
        <taxon>Tracheophyta</taxon>
        <taxon>Spermatophyta</taxon>
        <taxon>Magnoliopsida</taxon>
        <taxon>eudicotyledons</taxon>
        <taxon>Gunneridae</taxon>
        <taxon>Pentapetalae</taxon>
        <taxon>Caryophyllales</taxon>
        <taxon>Nepenthaceae</taxon>
        <taxon>Nepenthes</taxon>
    </lineage>
</organism>
<gene>
    <name evidence="1" type="ORF">Nepgr_030855</name>
</gene>